<evidence type="ECO:0000313" key="3">
    <source>
        <dbReference type="Proteomes" id="UP000409037"/>
    </source>
</evidence>
<name>A0A5E7DCY5_PSEFL</name>
<dbReference type="InterPro" id="IPR007863">
    <property type="entry name" value="Peptidase_M16_C"/>
</dbReference>
<dbReference type="GO" id="GO:0046872">
    <property type="term" value="F:metal ion binding"/>
    <property type="evidence" value="ECO:0007669"/>
    <property type="project" value="InterPro"/>
</dbReference>
<evidence type="ECO:0000313" key="2">
    <source>
        <dbReference type="EMBL" id="VVO06004.1"/>
    </source>
</evidence>
<evidence type="ECO:0000259" key="1">
    <source>
        <dbReference type="Pfam" id="PF05193"/>
    </source>
</evidence>
<dbReference type="Pfam" id="PF05193">
    <property type="entry name" value="Peptidase_M16_C"/>
    <property type="match status" value="1"/>
</dbReference>
<dbReference type="OrthoDB" id="9811314at2"/>
<accession>A0A5E7DCY5</accession>
<dbReference type="AlphaFoldDB" id="A0A5E7DCY5"/>
<gene>
    <name evidence="2" type="ORF">PS833_03041</name>
</gene>
<feature type="domain" description="Peptidase M16 C-terminal" evidence="1">
    <location>
        <begin position="164"/>
        <end position="337"/>
    </location>
</feature>
<dbReference type="Proteomes" id="UP000409037">
    <property type="component" value="Unassembled WGS sequence"/>
</dbReference>
<protein>
    <recommendedName>
        <fullName evidence="1">Peptidase M16 C-terminal domain-containing protein</fullName>
    </recommendedName>
</protein>
<dbReference type="InterPro" id="IPR011249">
    <property type="entry name" value="Metalloenz_LuxS/M16"/>
</dbReference>
<proteinExistence type="predicted"/>
<dbReference type="SUPFAM" id="SSF63411">
    <property type="entry name" value="LuxS/MPP-like metallohydrolase"/>
    <property type="match status" value="2"/>
</dbReference>
<reference evidence="2 3" key="1">
    <citation type="submission" date="2019-09" db="EMBL/GenBank/DDBJ databases">
        <authorList>
            <person name="Chandra G."/>
            <person name="Truman W A."/>
        </authorList>
    </citation>
    <scope>NUCLEOTIDE SEQUENCE [LARGE SCALE GENOMIC DNA]</scope>
    <source>
        <strain evidence="2">PS833</strain>
    </source>
</reference>
<sequence length="412" mass="46648">MNVTTTELFSRPTHELTLQNGLKVIVCEDHRTADACLQLTYRVGPDDESLEQKGIGKAVLGAKNEYKHLDQSVKIDGFQHSDNIMSFPPEHLETMFKALNSFIRFVPQEEVFRRHLECWKSVNKQDLFPRTIDIGFNPELEKLAAKGRRHYTAPASAATAIEPTLEQLQSWHQNWCGPNNLLLVATGNVSIGEIERLAELYLGVIARHGTPNRSSVLTTPELGYRQTIHAGKNIPEPMMQVIFNIPSLATTTDHQSVRALDIMRDLLSKSAPARLIAIEENLPSVFTRLDRIPRSDSMLAIAFHHSWEPLEIEFQFWRIIEEIKRSPFSTDEIELAIKSHSASMQRVFDDARKLATYISALMVADISLGRLKLEFTHHQKTTPDDVQKAAINYLTRERASVAHISPMKNDLG</sequence>
<organism evidence="2 3">
    <name type="scientific">Pseudomonas fluorescens</name>
    <dbReference type="NCBI Taxonomy" id="294"/>
    <lineage>
        <taxon>Bacteria</taxon>
        <taxon>Pseudomonadati</taxon>
        <taxon>Pseudomonadota</taxon>
        <taxon>Gammaproteobacteria</taxon>
        <taxon>Pseudomonadales</taxon>
        <taxon>Pseudomonadaceae</taxon>
        <taxon>Pseudomonas</taxon>
    </lineage>
</organism>
<dbReference type="RefSeq" id="WP_150798578.1">
    <property type="nucleotide sequence ID" value="NZ_CABVHU010000007.1"/>
</dbReference>
<dbReference type="EMBL" id="CABVHU010000007">
    <property type="protein sequence ID" value="VVO06004.1"/>
    <property type="molecule type" value="Genomic_DNA"/>
</dbReference>
<dbReference type="Gene3D" id="3.30.830.10">
    <property type="entry name" value="Metalloenzyme, LuxS/M16 peptidase-like"/>
    <property type="match status" value="3"/>
</dbReference>